<protein>
    <submittedName>
        <fullName evidence="2">Uncharacterized protein</fullName>
    </submittedName>
</protein>
<gene>
    <name evidence="2" type="ordered locus">Tbis_0855</name>
</gene>
<dbReference type="Proteomes" id="UP000006640">
    <property type="component" value="Chromosome"/>
</dbReference>
<feature type="region of interest" description="Disordered" evidence="1">
    <location>
        <begin position="1"/>
        <end position="41"/>
    </location>
</feature>
<dbReference type="EMBL" id="CP001874">
    <property type="protein sequence ID" value="ADG87579.1"/>
    <property type="molecule type" value="Genomic_DNA"/>
</dbReference>
<name>D6Y6K7_THEBD</name>
<evidence type="ECO:0000313" key="3">
    <source>
        <dbReference type="Proteomes" id="UP000006640"/>
    </source>
</evidence>
<dbReference type="RefSeq" id="WP_013131112.1">
    <property type="nucleotide sequence ID" value="NC_014165.1"/>
</dbReference>
<evidence type="ECO:0000313" key="2">
    <source>
        <dbReference type="EMBL" id="ADG87579.1"/>
    </source>
</evidence>
<keyword evidence="3" id="KW-1185">Reference proteome</keyword>
<sequence length="41" mass="4680">MADGRGKKPTKTSGKAKRTAIKEARLAKQEKRRSKRHTDEE</sequence>
<feature type="compositionally biased region" description="Basic and acidic residues" evidence="1">
    <location>
        <begin position="20"/>
        <end position="29"/>
    </location>
</feature>
<organism evidence="2 3">
    <name type="scientific">Thermobispora bispora (strain ATCC 19993 / DSM 43833 / CBS 139.67 / JCM 10125 / KCTC 9307 / NBRC 14880 / R51)</name>
    <dbReference type="NCBI Taxonomy" id="469371"/>
    <lineage>
        <taxon>Bacteria</taxon>
        <taxon>Bacillati</taxon>
        <taxon>Actinomycetota</taxon>
        <taxon>Actinomycetes</taxon>
        <taxon>Streptosporangiales</taxon>
        <taxon>Streptosporangiaceae</taxon>
        <taxon>Thermobispora</taxon>
    </lineage>
</organism>
<dbReference type="HOGENOM" id="CLU_3277933_0_0_11"/>
<evidence type="ECO:0000256" key="1">
    <source>
        <dbReference type="SAM" id="MobiDB-lite"/>
    </source>
</evidence>
<reference evidence="2 3" key="1">
    <citation type="submission" date="2010-01" db="EMBL/GenBank/DDBJ databases">
        <title>The complete genome of Thermobispora bispora DSM 43833.</title>
        <authorList>
            <consortium name="US DOE Joint Genome Institute (JGI-PGF)"/>
            <person name="Lucas S."/>
            <person name="Copeland A."/>
            <person name="Lapidus A."/>
            <person name="Glavina del Rio T."/>
            <person name="Dalin E."/>
            <person name="Tice H."/>
            <person name="Bruce D."/>
            <person name="Goodwin L."/>
            <person name="Pitluck S."/>
            <person name="Kyrpides N."/>
            <person name="Mavromatis K."/>
            <person name="Ivanova N."/>
            <person name="Mikhailova N."/>
            <person name="Chertkov O."/>
            <person name="Brettin T."/>
            <person name="Detter J.C."/>
            <person name="Han C."/>
            <person name="Larimer F."/>
            <person name="Land M."/>
            <person name="Hauser L."/>
            <person name="Markowitz V."/>
            <person name="Cheng J.-F."/>
            <person name="Hugenholtz P."/>
            <person name="Woyke T."/>
            <person name="Wu D."/>
            <person name="Jando M."/>
            <person name="Schneider S."/>
            <person name="Klenk H.-P."/>
            <person name="Eisen J.A."/>
        </authorList>
    </citation>
    <scope>NUCLEOTIDE SEQUENCE [LARGE SCALE GENOMIC DNA]</scope>
    <source>
        <strain evidence="3">ATCC 19993 / DSM 43833 / CBS 139.67 / JCM 10125 / KCTC 9307 / NBRC 14880 / R51</strain>
    </source>
</reference>
<feature type="compositionally biased region" description="Basic residues" evidence="1">
    <location>
        <begin position="7"/>
        <end position="19"/>
    </location>
</feature>
<dbReference type="AlphaFoldDB" id="D6Y6K7"/>
<proteinExistence type="predicted"/>
<accession>D6Y6K7</accession>
<dbReference type="STRING" id="469371.Tbis_0855"/>
<feature type="compositionally biased region" description="Basic residues" evidence="1">
    <location>
        <begin position="30"/>
        <end position="41"/>
    </location>
</feature>
<dbReference type="KEGG" id="tbi:Tbis_0855"/>